<organism evidence="8 9">
    <name type="scientific">Peribacillus frigoritolerans</name>
    <dbReference type="NCBI Taxonomy" id="450367"/>
    <lineage>
        <taxon>Bacteria</taxon>
        <taxon>Bacillati</taxon>
        <taxon>Bacillota</taxon>
        <taxon>Bacilli</taxon>
        <taxon>Bacillales</taxon>
        <taxon>Bacillaceae</taxon>
        <taxon>Peribacillus</taxon>
    </lineage>
</organism>
<protein>
    <recommendedName>
        <fullName evidence="7">Major facilitator superfamily (MFS) profile domain-containing protein</fullName>
    </recommendedName>
</protein>
<dbReference type="EMBL" id="JAGTPW010000042">
    <property type="protein sequence ID" value="MBR8645584.1"/>
    <property type="molecule type" value="Genomic_DNA"/>
</dbReference>
<evidence type="ECO:0000256" key="4">
    <source>
        <dbReference type="ARBA" id="ARBA00022989"/>
    </source>
</evidence>
<evidence type="ECO:0000256" key="5">
    <source>
        <dbReference type="ARBA" id="ARBA00023136"/>
    </source>
</evidence>
<dbReference type="Gene3D" id="1.20.1250.20">
    <property type="entry name" value="MFS general substrate transporter like domains"/>
    <property type="match status" value="1"/>
</dbReference>
<sequence length="50" mass="5547">MQLPSGWLIDRFRTKKVYTIALIWWSGATILTGAVHKMGSFIAARILLGG</sequence>
<dbReference type="GO" id="GO:0022857">
    <property type="term" value="F:transmembrane transporter activity"/>
    <property type="evidence" value="ECO:0007669"/>
    <property type="project" value="InterPro"/>
</dbReference>
<evidence type="ECO:0000256" key="6">
    <source>
        <dbReference type="SAM" id="Phobius"/>
    </source>
</evidence>
<dbReference type="InterPro" id="IPR020846">
    <property type="entry name" value="MFS_dom"/>
</dbReference>
<dbReference type="AlphaFoldDB" id="A0A941JBB2"/>
<feature type="domain" description="Major facilitator superfamily (MFS) profile" evidence="7">
    <location>
        <begin position="1"/>
        <end position="50"/>
    </location>
</feature>
<evidence type="ECO:0000313" key="9">
    <source>
        <dbReference type="Proteomes" id="UP000680045"/>
    </source>
</evidence>
<keyword evidence="5 6" id="KW-0472">Membrane</keyword>
<gene>
    <name evidence="8" type="ORF">KEH51_20585</name>
</gene>
<dbReference type="SUPFAM" id="SSF103473">
    <property type="entry name" value="MFS general substrate transporter"/>
    <property type="match status" value="1"/>
</dbReference>
<dbReference type="Proteomes" id="UP000680045">
    <property type="component" value="Unassembled WGS sequence"/>
</dbReference>
<keyword evidence="2" id="KW-0813">Transport</keyword>
<name>A0A941JBB2_9BACI</name>
<comment type="subcellular location">
    <subcellularLocation>
        <location evidence="1">Cell membrane</location>
        <topology evidence="1">Multi-pass membrane protein</topology>
    </subcellularLocation>
</comment>
<evidence type="ECO:0000313" key="8">
    <source>
        <dbReference type="EMBL" id="MBR8645584.1"/>
    </source>
</evidence>
<dbReference type="InterPro" id="IPR036259">
    <property type="entry name" value="MFS_trans_sf"/>
</dbReference>
<keyword evidence="4 6" id="KW-1133">Transmembrane helix</keyword>
<keyword evidence="3 6" id="KW-0812">Transmembrane</keyword>
<accession>A0A941JBB2</accession>
<evidence type="ECO:0000256" key="2">
    <source>
        <dbReference type="ARBA" id="ARBA00022448"/>
    </source>
</evidence>
<evidence type="ECO:0000259" key="7">
    <source>
        <dbReference type="PROSITE" id="PS50850"/>
    </source>
</evidence>
<evidence type="ECO:0000256" key="3">
    <source>
        <dbReference type="ARBA" id="ARBA00022692"/>
    </source>
</evidence>
<comment type="caution">
    <text evidence="8">The sequence shown here is derived from an EMBL/GenBank/DDBJ whole genome shotgun (WGS) entry which is preliminary data.</text>
</comment>
<reference evidence="8" key="1">
    <citation type="submission" date="2021-04" db="EMBL/GenBank/DDBJ databases">
        <title>Whole genome sequencing of Enterococci isolates from hospitalized patients.</title>
        <authorList>
            <person name="Ogoti B.M."/>
            <person name="Onyambu F.G."/>
        </authorList>
    </citation>
    <scope>NUCLEOTIDE SEQUENCE</scope>
    <source>
        <strain evidence="8">242</strain>
    </source>
</reference>
<proteinExistence type="predicted"/>
<feature type="transmembrane region" description="Helical" evidence="6">
    <location>
        <begin position="17"/>
        <end position="35"/>
    </location>
</feature>
<evidence type="ECO:0000256" key="1">
    <source>
        <dbReference type="ARBA" id="ARBA00004651"/>
    </source>
</evidence>
<dbReference type="PROSITE" id="PS50850">
    <property type="entry name" value="MFS"/>
    <property type="match status" value="1"/>
</dbReference>
<dbReference type="GO" id="GO:0005886">
    <property type="term" value="C:plasma membrane"/>
    <property type="evidence" value="ECO:0007669"/>
    <property type="project" value="UniProtKB-SubCell"/>
</dbReference>